<dbReference type="AlphaFoldDB" id="A0A445MXC9"/>
<protein>
    <submittedName>
        <fullName evidence="1">Uncharacterized protein</fullName>
    </submittedName>
</protein>
<sequence>MIQGINMINICVHTKIKAVVFKRCVHIIEHAFNPPVFINLIAQPNPNGEFIVKILIPLKKISTN</sequence>
<proteinExistence type="predicted"/>
<reference evidence="1" key="1">
    <citation type="submission" date="2018-01" db="EMBL/GenBank/DDBJ databases">
        <authorList>
            <person name="Regsiter A."/>
            <person name="William W."/>
        </authorList>
    </citation>
    <scope>NUCLEOTIDE SEQUENCE</scope>
    <source>
        <strain evidence="1">TRIP AH-1</strain>
    </source>
</reference>
<name>A0A445MXC9_9BACT</name>
<organism evidence="1">
    <name type="scientific">uncultured Desulfobacterium sp</name>
    <dbReference type="NCBI Taxonomy" id="201089"/>
    <lineage>
        <taxon>Bacteria</taxon>
        <taxon>Pseudomonadati</taxon>
        <taxon>Thermodesulfobacteriota</taxon>
        <taxon>Desulfobacteria</taxon>
        <taxon>Desulfobacterales</taxon>
        <taxon>Desulfobacteriaceae</taxon>
        <taxon>Desulfobacterium</taxon>
        <taxon>environmental samples</taxon>
    </lineage>
</organism>
<gene>
    <name evidence="1" type="ORF">PITCH_A2030227</name>
</gene>
<dbReference type="EMBL" id="OJIN01000117">
    <property type="protein sequence ID" value="SPD74083.1"/>
    <property type="molecule type" value="Genomic_DNA"/>
</dbReference>
<accession>A0A445MXC9</accession>
<evidence type="ECO:0000313" key="1">
    <source>
        <dbReference type="EMBL" id="SPD74083.1"/>
    </source>
</evidence>